<feature type="compositionally biased region" description="Acidic residues" evidence="5">
    <location>
        <begin position="378"/>
        <end position="393"/>
    </location>
</feature>
<evidence type="ECO:0000256" key="4">
    <source>
        <dbReference type="ARBA" id="ARBA00022840"/>
    </source>
</evidence>
<keyword evidence="4 7" id="KW-0067">ATP-binding</keyword>
<dbReference type="Gene3D" id="3.40.50.300">
    <property type="entry name" value="P-loop containing nucleotide triphosphate hydrolases"/>
    <property type="match status" value="1"/>
</dbReference>
<dbReference type="GO" id="GO:0016887">
    <property type="term" value="F:ATP hydrolysis activity"/>
    <property type="evidence" value="ECO:0007669"/>
    <property type="project" value="InterPro"/>
</dbReference>
<keyword evidence="3" id="KW-0547">Nucleotide-binding</keyword>
<dbReference type="InterPro" id="IPR003593">
    <property type="entry name" value="AAA+_ATPase"/>
</dbReference>
<reference evidence="7 8" key="1">
    <citation type="journal article" date="2019" name="Int. J. Syst. Evol. Microbiol.">
        <title>Streptomyces cyaneochromogenes sp. nov., a blue pigment-producing actinomycete from manganese-contaminated soil.</title>
        <authorList>
            <person name="Tang X."/>
            <person name="Zhao J."/>
            <person name="Li K."/>
            <person name="Chen Z."/>
            <person name="Sun Y."/>
            <person name="Gao J."/>
        </authorList>
    </citation>
    <scope>NUCLEOTIDE SEQUENCE [LARGE SCALE GENOMIC DNA]</scope>
    <source>
        <strain evidence="7 8">MK-45</strain>
    </source>
</reference>
<gene>
    <name evidence="7" type="ORF">EJ357_32280</name>
</gene>
<dbReference type="PROSITE" id="PS00211">
    <property type="entry name" value="ABC_TRANSPORTER_1"/>
    <property type="match status" value="1"/>
</dbReference>
<evidence type="ECO:0000256" key="5">
    <source>
        <dbReference type="SAM" id="MobiDB-lite"/>
    </source>
</evidence>
<dbReference type="OrthoDB" id="3326974at2"/>
<comment type="similarity">
    <text evidence="1">Belongs to the ABC transporter superfamily.</text>
</comment>
<keyword evidence="2" id="KW-0813">Transport</keyword>
<evidence type="ECO:0000256" key="3">
    <source>
        <dbReference type="ARBA" id="ARBA00022741"/>
    </source>
</evidence>
<dbReference type="InterPro" id="IPR013563">
    <property type="entry name" value="Oligopep_ABC_C"/>
</dbReference>
<dbReference type="NCBIfam" id="NF008453">
    <property type="entry name" value="PRK11308.1"/>
    <property type="match status" value="1"/>
</dbReference>
<evidence type="ECO:0000313" key="7">
    <source>
        <dbReference type="EMBL" id="AZQ37554.1"/>
    </source>
</evidence>
<evidence type="ECO:0000313" key="8">
    <source>
        <dbReference type="Proteomes" id="UP000280298"/>
    </source>
</evidence>
<dbReference type="GO" id="GO:0015833">
    <property type="term" value="P:peptide transport"/>
    <property type="evidence" value="ECO:0007669"/>
    <property type="project" value="InterPro"/>
</dbReference>
<dbReference type="SMART" id="SM00382">
    <property type="entry name" value="AAA"/>
    <property type="match status" value="1"/>
</dbReference>
<dbReference type="RefSeq" id="WP_126395226.1">
    <property type="nucleotide sequence ID" value="NZ_CP034539.1"/>
</dbReference>
<keyword evidence="8" id="KW-1185">Reference proteome</keyword>
<feature type="region of interest" description="Disordered" evidence="5">
    <location>
        <begin position="368"/>
        <end position="411"/>
    </location>
</feature>
<organism evidence="7 8">
    <name type="scientific">Streptomyces cyaneochromogenes</name>
    <dbReference type="NCBI Taxonomy" id="2496836"/>
    <lineage>
        <taxon>Bacteria</taxon>
        <taxon>Bacillati</taxon>
        <taxon>Actinomycetota</taxon>
        <taxon>Actinomycetes</taxon>
        <taxon>Kitasatosporales</taxon>
        <taxon>Streptomycetaceae</taxon>
        <taxon>Streptomyces</taxon>
    </lineage>
</organism>
<dbReference type="PROSITE" id="PS50893">
    <property type="entry name" value="ABC_TRANSPORTER_2"/>
    <property type="match status" value="1"/>
</dbReference>
<dbReference type="PANTHER" id="PTHR43776:SF7">
    <property type="entry name" value="D,D-DIPEPTIDE TRANSPORT ATP-BINDING PROTEIN DDPF-RELATED"/>
    <property type="match status" value="1"/>
</dbReference>
<protein>
    <submittedName>
        <fullName evidence="7">Dipeptide ABC transporter ATP-binding protein</fullName>
    </submittedName>
</protein>
<dbReference type="Pfam" id="PF08352">
    <property type="entry name" value="oligo_HPY"/>
    <property type="match status" value="1"/>
</dbReference>
<dbReference type="Pfam" id="PF00005">
    <property type="entry name" value="ABC_tran"/>
    <property type="match status" value="1"/>
</dbReference>
<dbReference type="CDD" id="cd03257">
    <property type="entry name" value="ABC_NikE_OppD_transporters"/>
    <property type="match status" value="1"/>
</dbReference>
<dbReference type="AlphaFoldDB" id="A0A3Q9ERD6"/>
<dbReference type="KEGG" id="scya:EJ357_32280"/>
<dbReference type="InterPro" id="IPR003439">
    <property type="entry name" value="ABC_transporter-like_ATP-bd"/>
</dbReference>
<dbReference type="InterPro" id="IPR017871">
    <property type="entry name" value="ABC_transporter-like_CS"/>
</dbReference>
<accession>A0A3Q9ERD6</accession>
<dbReference type="GO" id="GO:0055085">
    <property type="term" value="P:transmembrane transport"/>
    <property type="evidence" value="ECO:0007669"/>
    <property type="project" value="UniProtKB-ARBA"/>
</dbReference>
<dbReference type="PANTHER" id="PTHR43776">
    <property type="entry name" value="TRANSPORT ATP-BINDING PROTEIN"/>
    <property type="match status" value="1"/>
</dbReference>
<dbReference type="NCBIfam" id="TIGR01727">
    <property type="entry name" value="oligo_HPY"/>
    <property type="match status" value="1"/>
</dbReference>
<dbReference type="EMBL" id="CP034539">
    <property type="protein sequence ID" value="AZQ37554.1"/>
    <property type="molecule type" value="Genomic_DNA"/>
</dbReference>
<proteinExistence type="inferred from homology"/>
<dbReference type="FunFam" id="3.40.50.300:FF:000016">
    <property type="entry name" value="Oligopeptide ABC transporter ATP-binding component"/>
    <property type="match status" value="1"/>
</dbReference>
<sequence>MSETETRAGTPAVTNDDEKPLLRVEGLVKHFPIKKGLLQRQVGAVKAVDGIDFEVRRGETLGVVGESGCGKSTMGRLITRLLEPSGGKIEFDGTDITHLNTGGMRPLRRDVQMIFQDPYGSLNPRHTIGTIVSAPFRLQGVEPEGGVKKEVQRLLELVGLSPEHFNRYPHEFSGGQRQRIGIARALALKPRMVVADEPVSALDVSIQAQVVNLMDDLQDELGLTYVIIAHDLSVVRHVSDRIAVMYLGKIVELADRNALYEAPMHPYTKALLSAVPIPDPKRRTAKSERILLKGDVPSPIAPPSGCRFHTRCWKATEICRTTEPPLIELRPGQRVACHHPENFADQAPQDTVLLTAAKEAAELVSEEVLAEAAATSEEAVEEATSEASSEETSSEGSASSDKPSSGESTDK</sequence>
<dbReference type="InterPro" id="IPR050319">
    <property type="entry name" value="ABC_transp_ATP-bind"/>
</dbReference>
<dbReference type="GO" id="GO:0005524">
    <property type="term" value="F:ATP binding"/>
    <property type="evidence" value="ECO:0007669"/>
    <property type="project" value="UniProtKB-KW"/>
</dbReference>
<feature type="domain" description="ABC transporter" evidence="6">
    <location>
        <begin position="22"/>
        <end position="272"/>
    </location>
</feature>
<evidence type="ECO:0000259" key="6">
    <source>
        <dbReference type="PROSITE" id="PS50893"/>
    </source>
</evidence>
<dbReference type="InterPro" id="IPR027417">
    <property type="entry name" value="P-loop_NTPase"/>
</dbReference>
<evidence type="ECO:0000256" key="1">
    <source>
        <dbReference type="ARBA" id="ARBA00005417"/>
    </source>
</evidence>
<dbReference type="Proteomes" id="UP000280298">
    <property type="component" value="Chromosome"/>
</dbReference>
<name>A0A3Q9ERD6_9ACTN</name>
<evidence type="ECO:0000256" key="2">
    <source>
        <dbReference type="ARBA" id="ARBA00022448"/>
    </source>
</evidence>
<feature type="compositionally biased region" description="Polar residues" evidence="5">
    <location>
        <begin position="401"/>
        <end position="411"/>
    </location>
</feature>
<dbReference type="SUPFAM" id="SSF52540">
    <property type="entry name" value="P-loop containing nucleoside triphosphate hydrolases"/>
    <property type="match status" value="1"/>
</dbReference>